<gene>
    <name evidence="7" type="ORF">GQ43DRAFT_485312</name>
</gene>
<dbReference type="GO" id="GO:0008270">
    <property type="term" value="F:zinc ion binding"/>
    <property type="evidence" value="ECO:0007669"/>
    <property type="project" value="UniProtKB-KW"/>
</dbReference>
<organism evidence="7 8">
    <name type="scientific">Delitschia confertaspora ATCC 74209</name>
    <dbReference type="NCBI Taxonomy" id="1513339"/>
    <lineage>
        <taxon>Eukaryota</taxon>
        <taxon>Fungi</taxon>
        <taxon>Dikarya</taxon>
        <taxon>Ascomycota</taxon>
        <taxon>Pezizomycotina</taxon>
        <taxon>Dothideomycetes</taxon>
        <taxon>Pleosporomycetidae</taxon>
        <taxon>Pleosporales</taxon>
        <taxon>Delitschiaceae</taxon>
        <taxon>Delitschia</taxon>
    </lineage>
</organism>
<evidence type="ECO:0000256" key="4">
    <source>
        <dbReference type="PROSITE-ProRule" id="PRU00449"/>
    </source>
</evidence>
<dbReference type="SMART" id="SM00154">
    <property type="entry name" value="ZnF_AN1"/>
    <property type="match status" value="2"/>
</dbReference>
<dbReference type="InterPro" id="IPR035896">
    <property type="entry name" value="AN1-like_Znf"/>
</dbReference>
<dbReference type="AlphaFoldDB" id="A0A9P4JAI2"/>
<feature type="region of interest" description="Disordered" evidence="5">
    <location>
        <begin position="1"/>
        <end position="21"/>
    </location>
</feature>
<feature type="domain" description="AN1-type" evidence="6">
    <location>
        <begin position="27"/>
        <end position="73"/>
    </location>
</feature>
<evidence type="ECO:0000313" key="7">
    <source>
        <dbReference type="EMBL" id="KAF2195961.1"/>
    </source>
</evidence>
<dbReference type="PANTHER" id="PTHR14677:SF40">
    <property type="entry name" value="CDC48-ASSOCIATED UBIQUITIN-LIKE_ZINC FINGER PROTEIN 1"/>
    <property type="match status" value="1"/>
</dbReference>
<dbReference type="PANTHER" id="PTHR14677">
    <property type="entry name" value="ARSENITE INDUCUBLE RNA ASSOCIATED PROTEIN AIP-1-RELATED"/>
    <property type="match status" value="1"/>
</dbReference>
<evidence type="ECO:0000313" key="8">
    <source>
        <dbReference type="Proteomes" id="UP000799536"/>
    </source>
</evidence>
<keyword evidence="1" id="KW-0479">Metal-binding</keyword>
<dbReference type="InterPro" id="IPR000058">
    <property type="entry name" value="Znf_AN1"/>
</dbReference>
<dbReference type="Pfam" id="PF25327">
    <property type="entry name" value="UBL_ZFAND1"/>
    <property type="match status" value="1"/>
</dbReference>
<proteinExistence type="predicted"/>
<feature type="domain" description="AN1-type" evidence="6">
    <location>
        <begin position="93"/>
        <end position="145"/>
    </location>
</feature>
<evidence type="ECO:0000256" key="2">
    <source>
        <dbReference type="ARBA" id="ARBA00022771"/>
    </source>
</evidence>
<feature type="compositionally biased region" description="Polar residues" evidence="5">
    <location>
        <begin position="1"/>
        <end position="18"/>
    </location>
</feature>
<evidence type="ECO:0000256" key="5">
    <source>
        <dbReference type="SAM" id="MobiDB-lite"/>
    </source>
</evidence>
<keyword evidence="2 4" id="KW-0863">Zinc-finger</keyword>
<dbReference type="SUPFAM" id="SSF118310">
    <property type="entry name" value="AN1-like Zinc finger"/>
    <property type="match status" value="2"/>
</dbReference>
<dbReference type="GO" id="GO:0005737">
    <property type="term" value="C:cytoplasm"/>
    <property type="evidence" value="ECO:0007669"/>
    <property type="project" value="TreeGrafter"/>
</dbReference>
<keyword evidence="8" id="KW-1185">Reference proteome</keyword>
<dbReference type="Proteomes" id="UP000799536">
    <property type="component" value="Unassembled WGS sequence"/>
</dbReference>
<keyword evidence="3" id="KW-0862">Zinc</keyword>
<evidence type="ECO:0000256" key="3">
    <source>
        <dbReference type="ARBA" id="ARBA00022833"/>
    </source>
</evidence>
<reference evidence="7" key="1">
    <citation type="journal article" date="2020" name="Stud. Mycol.">
        <title>101 Dothideomycetes genomes: a test case for predicting lifestyles and emergence of pathogens.</title>
        <authorList>
            <person name="Haridas S."/>
            <person name="Albert R."/>
            <person name="Binder M."/>
            <person name="Bloem J."/>
            <person name="Labutti K."/>
            <person name="Salamov A."/>
            <person name="Andreopoulos B."/>
            <person name="Baker S."/>
            <person name="Barry K."/>
            <person name="Bills G."/>
            <person name="Bluhm B."/>
            <person name="Cannon C."/>
            <person name="Castanera R."/>
            <person name="Culley D."/>
            <person name="Daum C."/>
            <person name="Ezra D."/>
            <person name="Gonzalez J."/>
            <person name="Henrissat B."/>
            <person name="Kuo A."/>
            <person name="Liang C."/>
            <person name="Lipzen A."/>
            <person name="Lutzoni F."/>
            <person name="Magnuson J."/>
            <person name="Mondo S."/>
            <person name="Nolan M."/>
            <person name="Ohm R."/>
            <person name="Pangilinan J."/>
            <person name="Park H.-J."/>
            <person name="Ramirez L."/>
            <person name="Alfaro M."/>
            <person name="Sun H."/>
            <person name="Tritt A."/>
            <person name="Yoshinaga Y."/>
            <person name="Zwiers L.-H."/>
            <person name="Turgeon B."/>
            <person name="Goodwin S."/>
            <person name="Spatafora J."/>
            <person name="Crous P."/>
            <person name="Grigoriev I."/>
        </authorList>
    </citation>
    <scope>NUCLEOTIDE SEQUENCE</scope>
    <source>
        <strain evidence="7">ATCC 74209</strain>
    </source>
</reference>
<dbReference type="InterPro" id="IPR057358">
    <property type="entry name" value="UBL_ZFAND1-like"/>
</dbReference>
<dbReference type="Gene3D" id="4.10.1110.10">
    <property type="entry name" value="AN1-like Zinc finger"/>
    <property type="match status" value="2"/>
</dbReference>
<evidence type="ECO:0000256" key="1">
    <source>
        <dbReference type="ARBA" id="ARBA00022723"/>
    </source>
</evidence>
<name>A0A9P4JAI2_9PLEO</name>
<dbReference type="EMBL" id="ML994559">
    <property type="protein sequence ID" value="KAF2195961.1"/>
    <property type="molecule type" value="Genomic_DNA"/>
</dbReference>
<accession>A0A9P4JAI2</accession>
<comment type="caution">
    <text evidence="7">The sequence shown here is derived from an EMBL/GenBank/DDBJ whole genome shotgun (WGS) entry which is preliminary data.</text>
</comment>
<dbReference type="Pfam" id="PF01428">
    <property type="entry name" value="zf-AN1"/>
    <property type="match status" value="2"/>
</dbReference>
<protein>
    <recommendedName>
        <fullName evidence="6">AN1-type domain-containing protein</fullName>
    </recommendedName>
</protein>
<sequence length="318" mass="34952">MAPATSSAVSNVSESFTPMAQPEGDVEGIGAHCQYCRQLDFLPFKCESCRGTFCLNHRTETAHDCPKPGEWARRRNALNAASNVQLPSKPTLFTHEKQCYESSCKTLIFTALTTGVHCSGCNRDYCLKHRMEEDHDCRNVTPAGARPQNAMQARQAQGLAAFNRLKAWAADKRAQEGKRKEASASLGLGGLFKSKKVGTGKVAEDAALKRAAKGDASVPQDKRLYLYVEASADTTKSKYPTGKFFYNKEWSVGRVLDAAAKSLQVENINNRSNNEEDKLRVFHVQSGQLLKFQEKIGDRCQTGNMIVLLRGVGDPDAA</sequence>
<evidence type="ECO:0000259" key="6">
    <source>
        <dbReference type="PROSITE" id="PS51039"/>
    </source>
</evidence>
<dbReference type="OrthoDB" id="431929at2759"/>
<dbReference type="PROSITE" id="PS51039">
    <property type="entry name" value="ZF_AN1"/>
    <property type="match status" value="2"/>
</dbReference>